<accession>A0ABY6MK38</accession>
<dbReference type="NCBIfam" id="TIGR02999">
    <property type="entry name" value="Sig-70_X6"/>
    <property type="match status" value="1"/>
</dbReference>
<dbReference type="EMBL" id="CP110226">
    <property type="protein sequence ID" value="UZD22777.1"/>
    <property type="molecule type" value="Genomic_DNA"/>
</dbReference>
<keyword evidence="1" id="KW-0805">Transcription regulation</keyword>
<protein>
    <submittedName>
        <fullName evidence="5">ECF-type sigma factor</fullName>
    </submittedName>
</protein>
<dbReference type="PANTHER" id="PTHR43133:SF39">
    <property type="entry name" value="SIMILAR TO RNA POLYMERASE SIGMA-E FACTOR"/>
    <property type="match status" value="1"/>
</dbReference>
<evidence type="ECO:0000313" key="6">
    <source>
        <dbReference type="Proteomes" id="UP001163156"/>
    </source>
</evidence>
<name>A0ABY6MK38_9BACT</name>
<dbReference type="NCBIfam" id="TIGR02937">
    <property type="entry name" value="sigma70-ECF"/>
    <property type="match status" value="1"/>
</dbReference>
<dbReference type="SUPFAM" id="SSF88659">
    <property type="entry name" value="Sigma3 and sigma4 domains of RNA polymerase sigma factors"/>
    <property type="match status" value="1"/>
</dbReference>
<gene>
    <name evidence="5" type="ORF">OM944_19270</name>
</gene>
<dbReference type="Gene3D" id="1.10.10.10">
    <property type="entry name" value="Winged helix-like DNA-binding domain superfamily/Winged helix DNA-binding domain"/>
    <property type="match status" value="1"/>
</dbReference>
<evidence type="ECO:0000313" key="5">
    <source>
        <dbReference type="EMBL" id="UZD22777.1"/>
    </source>
</evidence>
<evidence type="ECO:0000256" key="3">
    <source>
        <dbReference type="ARBA" id="ARBA00023163"/>
    </source>
</evidence>
<reference evidence="5" key="1">
    <citation type="submission" date="2022-10" db="EMBL/GenBank/DDBJ databases">
        <title>Algoriphagus sp. a novel bacteria isolate from halophytes salicornia europaea.</title>
        <authorList>
            <person name="Peng Y."/>
            <person name="Jiang L."/>
            <person name="Lee J."/>
        </authorList>
    </citation>
    <scope>NUCLEOTIDE SEQUENCE</scope>
    <source>
        <strain evidence="5">TR-M5</strain>
    </source>
</reference>
<evidence type="ECO:0000256" key="2">
    <source>
        <dbReference type="ARBA" id="ARBA00023082"/>
    </source>
</evidence>
<proteinExistence type="predicted"/>
<dbReference type="InterPro" id="IPR039425">
    <property type="entry name" value="RNA_pol_sigma-70-like"/>
</dbReference>
<sequence length="182" mass="21062">MSISGPTSVPNSDFSVKRSLFMNCYQELSSLASHKLRQEFNAPTLDTAALVHEAYLKMEQHQNDFQNKEHFMAIAAICMRRFLVDYARQKQRQKRGGNQVHLTFGEVNHKVATTPEQILNLYEALVRLKAINNRYCRVVEYHFFGGYKHEEIAGLLDVSIDTVRRDWRLAKAWLSNELKNSA</sequence>
<dbReference type="PANTHER" id="PTHR43133">
    <property type="entry name" value="RNA POLYMERASE ECF-TYPE SIGMA FACTO"/>
    <property type="match status" value="1"/>
</dbReference>
<dbReference type="RefSeq" id="WP_264809301.1">
    <property type="nucleotide sequence ID" value="NZ_CP110226.1"/>
</dbReference>
<keyword evidence="2" id="KW-0731">Sigma factor</keyword>
<dbReference type="InterPro" id="IPR053812">
    <property type="entry name" value="HTH_Sigma70_ECF-like"/>
</dbReference>
<organism evidence="5 6">
    <name type="scientific">Algoriphagus halophytocola</name>
    <dbReference type="NCBI Taxonomy" id="2991499"/>
    <lineage>
        <taxon>Bacteria</taxon>
        <taxon>Pseudomonadati</taxon>
        <taxon>Bacteroidota</taxon>
        <taxon>Cytophagia</taxon>
        <taxon>Cytophagales</taxon>
        <taxon>Cyclobacteriaceae</taxon>
        <taxon>Algoriphagus</taxon>
    </lineage>
</organism>
<evidence type="ECO:0000259" key="4">
    <source>
        <dbReference type="Pfam" id="PF07638"/>
    </source>
</evidence>
<dbReference type="InterPro" id="IPR014284">
    <property type="entry name" value="RNA_pol_sigma-70_dom"/>
</dbReference>
<keyword evidence="6" id="KW-1185">Reference proteome</keyword>
<evidence type="ECO:0000256" key="1">
    <source>
        <dbReference type="ARBA" id="ARBA00023015"/>
    </source>
</evidence>
<keyword evidence="3" id="KW-0804">Transcription</keyword>
<feature type="domain" description="RNA polymerase sigma-70 ECF-like HTH" evidence="4">
    <location>
        <begin position="11"/>
        <end position="179"/>
    </location>
</feature>
<dbReference type="Proteomes" id="UP001163156">
    <property type="component" value="Chromosome"/>
</dbReference>
<dbReference type="InterPro" id="IPR013324">
    <property type="entry name" value="RNA_pol_sigma_r3/r4-like"/>
</dbReference>
<dbReference type="InterPro" id="IPR011517">
    <property type="entry name" value="RNA_pol_sigma70_ECF-like"/>
</dbReference>
<dbReference type="InterPro" id="IPR036388">
    <property type="entry name" value="WH-like_DNA-bd_sf"/>
</dbReference>
<dbReference type="Pfam" id="PF07638">
    <property type="entry name" value="Sigma70_ECF"/>
    <property type="match status" value="1"/>
</dbReference>